<organism evidence="2 3">
    <name type="scientific">Fusarium proliferatum (strain ET1)</name>
    <name type="common">Orchid endophyte fungus</name>
    <dbReference type="NCBI Taxonomy" id="1227346"/>
    <lineage>
        <taxon>Eukaryota</taxon>
        <taxon>Fungi</taxon>
        <taxon>Dikarya</taxon>
        <taxon>Ascomycota</taxon>
        <taxon>Pezizomycotina</taxon>
        <taxon>Sordariomycetes</taxon>
        <taxon>Hypocreomycetidae</taxon>
        <taxon>Hypocreales</taxon>
        <taxon>Nectriaceae</taxon>
        <taxon>Fusarium</taxon>
        <taxon>Fusarium fujikuroi species complex</taxon>
    </lineage>
</organism>
<sequence length="300" mass="33461">MRFLSKPILALGLVGSLASASPTPSLTTSVISGTSIAPLDTSQAALSATKIVRRLEYQNAIPVPERDEDDHCVGHTKNILTLSRQEYLASELVPTTWICPNPSICREGMRYLSPKVHEAVQNVLVSMEQTNTLPITIQVTITNNGTGPITFWKDLSPIGHHAFGLGYFHFHTETDGVVFGERFRADAHGYRPECYSNLVELKPGQRVSRVIKMPNRPHSNEGKAWNDMLDLAGNVTVSMSGSWYGIWAGTKDEVMATDMDYNLFGFNFWNDLSIPWEATFPKEYQRFSEETGLAMKLYVD</sequence>
<evidence type="ECO:0000256" key="1">
    <source>
        <dbReference type="SAM" id="SignalP"/>
    </source>
</evidence>
<reference evidence="3" key="1">
    <citation type="journal article" date="2016" name="Genome Biol. Evol.">
        <title>Comparative 'omics' of the Fusarium fujikuroi species complex highlights differences in genetic potential and metabolite synthesis.</title>
        <authorList>
            <person name="Niehaus E.-M."/>
            <person name="Muensterkoetter M."/>
            <person name="Proctor R.H."/>
            <person name="Brown D.W."/>
            <person name="Sharon A."/>
            <person name="Idan Y."/>
            <person name="Oren-Young L."/>
            <person name="Sieber C.M."/>
            <person name="Novak O."/>
            <person name="Pencik A."/>
            <person name="Tarkowska D."/>
            <person name="Hromadova K."/>
            <person name="Freeman S."/>
            <person name="Maymon M."/>
            <person name="Elazar M."/>
            <person name="Youssef S.A."/>
            <person name="El-Shabrawy E.S.M."/>
            <person name="Shalaby A.B.A."/>
            <person name="Houterman P."/>
            <person name="Brock N.L."/>
            <person name="Burkhardt I."/>
            <person name="Tsavkelova E.A."/>
            <person name="Dickschat J.S."/>
            <person name="Galuszka P."/>
            <person name="Gueldener U."/>
            <person name="Tudzynski B."/>
        </authorList>
    </citation>
    <scope>NUCLEOTIDE SEQUENCE [LARGE SCALE GENOMIC DNA]</scope>
    <source>
        <strain evidence="3">ET1</strain>
    </source>
</reference>
<dbReference type="EMBL" id="FJOF01000003">
    <property type="protein sequence ID" value="CZR37812.1"/>
    <property type="molecule type" value="Genomic_DNA"/>
</dbReference>
<protein>
    <submittedName>
        <fullName evidence="2">Uncharacterized protein</fullName>
    </submittedName>
</protein>
<keyword evidence="3" id="KW-1185">Reference proteome</keyword>
<dbReference type="GeneID" id="42051876"/>
<keyword evidence="1" id="KW-0732">Signal</keyword>
<accession>A0A1L7VC29</accession>
<evidence type="ECO:0000313" key="3">
    <source>
        <dbReference type="Proteomes" id="UP000183971"/>
    </source>
</evidence>
<feature type="signal peptide" evidence="1">
    <location>
        <begin position="1"/>
        <end position="20"/>
    </location>
</feature>
<dbReference type="AlphaFoldDB" id="A0A1L7VC29"/>
<dbReference type="Proteomes" id="UP000183971">
    <property type="component" value="Unassembled WGS sequence"/>
</dbReference>
<comment type="caution">
    <text evidence="2">The sequence shown here is derived from an EMBL/GenBank/DDBJ whole genome shotgun (WGS) entry which is preliminary data.</text>
</comment>
<feature type="chain" id="PRO_5012928009" evidence="1">
    <location>
        <begin position="21"/>
        <end position="300"/>
    </location>
</feature>
<proteinExistence type="predicted"/>
<evidence type="ECO:0000313" key="2">
    <source>
        <dbReference type="EMBL" id="CZR37812.1"/>
    </source>
</evidence>
<dbReference type="RefSeq" id="XP_031078405.1">
    <property type="nucleotide sequence ID" value="XM_031228027.1"/>
</dbReference>
<dbReference type="VEuPathDB" id="FungiDB:FPRO_06997"/>
<name>A0A1L7VC29_FUSPR</name>
<gene>
    <name evidence="2" type="ORF">FPRO_06997</name>
</gene>